<dbReference type="EMBL" id="VSSQ01012288">
    <property type="protein sequence ID" value="MPM48869.1"/>
    <property type="molecule type" value="Genomic_DNA"/>
</dbReference>
<name>A0A645A6S4_9ZZZZ</name>
<organism evidence="1">
    <name type="scientific">bioreactor metagenome</name>
    <dbReference type="NCBI Taxonomy" id="1076179"/>
    <lineage>
        <taxon>unclassified sequences</taxon>
        <taxon>metagenomes</taxon>
        <taxon>ecological metagenomes</taxon>
    </lineage>
</organism>
<proteinExistence type="predicted"/>
<dbReference type="AlphaFoldDB" id="A0A645A6S4"/>
<gene>
    <name evidence="1" type="ORF">SDC9_95596</name>
</gene>
<comment type="caution">
    <text evidence="1">The sequence shown here is derived from an EMBL/GenBank/DDBJ whole genome shotgun (WGS) entry which is preliminary data.</text>
</comment>
<accession>A0A645A6S4</accession>
<sequence length="95" mass="11155">MSTLYKNLPVSVKAVIDNHLSEIEYIETTMSLYGKWYSIVFKNDVIIDIHEKNLKFDYYSKAYYYEMGVCPPKMTGPSWDYFISRFEDLLIGSDA</sequence>
<protein>
    <submittedName>
        <fullName evidence="1">Uncharacterized protein</fullName>
    </submittedName>
</protein>
<evidence type="ECO:0000313" key="1">
    <source>
        <dbReference type="EMBL" id="MPM48869.1"/>
    </source>
</evidence>
<reference evidence="1" key="1">
    <citation type="submission" date="2019-08" db="EMBL/GenBank/DDBJ databases">
        <authorList>
            <person name="Kucharzyk K."/>
            <person name="Murdoch R.W."/>
            <person name="Higgins S."/>
            <person name="Loffler F."/>
        </authorList>
    </citation>
    <scope>NUCLEOTIDE SEQUENCE</scope>
</reference>